<evidence type="ECO:0000313" key="3">
    <source>
        <dbReference type="Proteomes" id="UP000269396"/>
    </source>
</evidence>
<keyword evidence="3" id="KW-1185">Reference proteome</keyword>
<sequence length="444" mass="48314">MACPLVINKNSVKALAAWWLSNESSLNYVGLTPKSGRGKVYIDMHSPGKIQSILQEVSWKGTIYMPDRRTPGFGLVEEYAMMISGVSERKASVSVRCQNMDAESLKSEILDIATQVKESFPEIQVIASGFFDDSDVKLCATRYVDHLTSLKLCNGYAFVDFQMAYVKDKLVENAEPTNFVVLLGENELPSPPKSKSPGPQPTEEVASSIPTPLKKPRLVDDEGDTPKSAKLNGTPTRNTNPTAPDPNWSTFSNAASAQNQKRAQRILRHPQYTPPQRSNVPRSQNPGGLSFFMSNPRLMPPTSTPTRAPAMLLQPGLNINNQVSNVLTPPNNQPNISMRLPIVPPQLQQPPQSMSQRMPSNSPGMLNANQPMGGGFLNNIQPPHNQPPNWQMIPSGPGGHPMGGIGLGMRVGGPGGPNVNNCRSCGFPNPPSMPFCRNCRSGLR</sequence>
<reference evidence="2 3" key="1">
    <citation type="submission" date="2018-11" db="EMBL/GenBank/DDBJ databases">
        <authorList>
            <consortium name="Pathogen Informatics"/>
        </authorList>
    </citation>
    <scope>NUCLEOTIDE SEQUENCE [LARGE SCALE GENOMIC DNA]</scope>
    <source>
        <strain>Denwood</strain>
        <strain evidence="3">Zambia</strain>
    </source>
</reference>
<evidence type="ECO:0000256" key="1">
    <source>
        <dbReference type="SAM" id="MobiDB-lite"/>
    </source>
</evidence>
<feature type="compositionally biased region" description="Polar residues" evidence="1">
    <location>
        <begin position="231"/>
        <end position="261"/>
    </location>
</feature>
<dbReference type="STRING" id="31246.A0A183PA69"/>
<gene>
    <name evidence="2" type="ORF">SMTD_LOCUS11255</name>
</gene>
<dbReference type="AlphaFoldDB" id="A0A183PA69"/>
<feature type="compositionally biased region" description="Basic and acidic residues" evidence="1">
    <location>
        <begin position="217"/>
        <end position="227"/>
    </location>
</feature>
<feature type="region of interest" description="Disordered" evidence="1">
    <location>
        <begin position="185"/>
        <end position="262"/>
    </location>
</feature>
<proteinExistence type="predicted"/>
<name>A0A183PA69_9TREM</name>
<organism evidence="2 3">
    <name type="scientific">Schistosoma mattheei</name>
    <dbReference type="NCBI Taxonomy" id="31246"/>
    <lineage>
        <taxon>Eukaryota</taxon>
        <taxon>Metazoa</taxon>
        <taxon>Spiralia</taxon>
        <taxon>Lophotrochozoa</taxon>
        <taxon>Platyhelminthes</taxon>
        <taxon>Trematoda</taxon>
        <taxon>Digenea</taxon>
        <taxon>Strigeidida</taxon>
        <taxon>Schistosomatoidea</taxon>
        <taxon>Schistosomatidae</taxon>
        <taxon>Schistosoma</taxon>
    </lineage>
</organism>
<feature type="compositionally biased region" description="Pro residues" evidence="1">
    <location>
        <begin position="189"/>
        <end position="200"/>
    </location>
</feature>
<accession>A0A183PA69</accession>
<dbReference type="EMBL" id="UZAL01031304">
    <property type="protein sequence ID" value="VDP57580.1"/>
    <property type="molecule type" value="Genomic_DNA"/>
</dbReference>
<protein>
    <submittedName>
        <fullName evidence="2">Uncharacterized protein</fullName>
    </submittedName>
</protein>
<evidence type="ECO:0000313" key="2">
    <source>
        <dbReference type="EMBL" id="VDP57580.1"/>
    </source>
</evidence>
<dbReference type="Proteomes" id="UP000269396">
    <property type="component" value="Unassembled WGS sequence"/>
</dbReference>